<dbReference type="Pfam" id="PF00239">
    <property type="entry name" value="Resolvase"/>
    <property type="match status" value="1"/>
</dbReference>
<dbReference type="GO" id="GO:0003677">
    <property type="term" value="F:DNA binding"/>
    <property type="evidence" value="ECO:0007669"/>
    <property type="project" value="InterPro"/>
</dbReference>
<dbReference type="PROSITE" id="PS51737">
    <property type="entry name" value="RECOMBINASE_DNA_BIND"/>
    <property type="match status" value="1"/>
</dbReference>
<sequence>MQTIPIDLSALTPAERQQFSENPSVLSTDCVAVCCLYMRFSSDRQSEQSIEGQLRELISYCVRQEYRIAAVYVDRAVSAHTSMAKRVAFQQMLADSKRAAWNTVLVWKLDRFARNRQDSAAARAVLMKNGCMVESATENISNSPEGRLLESVLEGINEYYSEDLKQKIRRGNRESALKGQALGGSVPLGYKIEHKNWTLDPLTAPLVEEAFARYAGGETVASICDDFNLRGYRTSKGAKFNKSSFKNIFRNEKYIGVYKYTDIRQENAVPRIVSDDVWRKVQSRLKVNEEAPARGKAKVPYLLAGKIFCGHCGAPMVGECGRSKGGKTYNYYSCSNRKRKNSCDKKPAPKDWIEDVVAQDAQAVLTDDIIEYVSTVAAKQSEEEIQQNTNIPAIKQQIMDIDSKVRNLTKAIESASIAPDSLVSRIAELESQKKGLSAQLTEEQHSVVPLTKEMVRYYLESVRSNAIPFETQKHMLIDMFVNSVTVYDDEPGFMKFTTAYNLTQIPSKTYKVPIPGGFKCSDMGLISPPLEYNTNTISVIGMVFIQTKRHALP</sequence>
<name>A0A8S5LWS7_9CAUD</name>
<dbReference type="PANTHER" id="PTHR30461">
    <property type="entry name" value="DNA-INVERTASE FROM LAMBDOID PROPHAGE"/>
    <property type="match status" value="1"/>
</dbReference>
<dbReference type="InterPro" id="IPR036162">
    <property type="entry name" value="Resolvase-like_N_sf"/>
</dbReference>
<dbReference type="SUPFAM" id="SSF53041">
    <property type="entry name" value="Resolvase-like"/>
    <property type="match status" value="1"/>
</dbReference>
<dbReference type="InterPro" id="IPR025827">
    <property type="entry name" value="Zn_ribbon_recom_dom"/>
</dbReference>
<dbReference type="CDD" id="cd00338">
    <property type="entry name" value="Ser_Recombinase"/>
    <property type="match status" value="1"/>
</dbReference>
<dbReference type="Pfam" id="PF13408">
    <property type="entry name" value="Zn_ribbon_recom"/>
    <property type="match status" value="1"/>
</dbReference>
<dbReference type="EMBL" id="BK014759">
    <property type="protein sequence ID" value="DAD74362.1"/>
    <property type="molecule type" value="Genomic_DNA"/>
</dbReference>
<dbReference type="Pfam" id="PF07508">
    <property type="entry name" value="Recombinase"/>
    <property type="match status" value="1"/>
</dbReference>
<dbReference type="InterPro" id="IPR006119">
    <property type="entry name" value="Resolv_N"/>
</dbReference>
<dbReference type="PROSITE" id="PS51736">
    <property type="entry name" value="RECOMBINASES_3"/>
    <property type="match status" value="1"/>
</dbReference>
<dbReference type="InterPro" id="IPR050639">
    <property type="entry name" value="SSR_resolvase"/>
</dbReference>
<protein>
    <submittedName>
        <fullName evidence="3">Integrase</fullName>
    </submittedName>
</protein>
<organism evidence="3">
    <name type="scientific">Siphoviridae sp. ct3pR10</name>
    <dbReference type="NCBI Taxonomy" id="2826284"/>
    <lineage>
        <taxon>Viruses</taxon>
        <taxon>Duplodnaviria</taxon>
        <taxon>Heunggongvirae</taxon>
        <taxon>Uroviricota</taxon>
        <taxon>Caudoviricetes</taxon>
    </lineage>
</organism>
<accession>A0A8S5LWS7</accession>
<dbReference type="InterPro" id="IPR038109">
    <property type="entry name" value="DNA_bind_recomb_sf"/>
</dbReference>
<dbReference type="GO" id="GO:0000150">
    <property type="term" value="F:DNA strand exchange activity"/>
    <property type="evidence" value="ECO:0007669"/>
    <property type="project" value="InterPro"/>
</dbReference>
<evidence type="ECO:0000259" key="2">
    <source>
        <dbReference type="PROSITE" id="PS51737"/>
    </source>
</evidence>
<evidence type="ECO:0000313" key="3">
    <source>
        <dbReference type="EMBL" id="DAD74362.1"/>
    </source>
</evidence>
<evidence type="ECO:0000259" key="1">
    <source>
        <dbReference type="PROSITE" id="PS51736"/>
    </source>
</evidence>
<feature type="domain" description="Recombinase" evidence="2">
    <location>
        <begin position="187"/>
        <end position="291"/>
    </location>
</feature>
<dbReference type="PANTHER" id="PTHR30461:SF23">
    <property type="entry name" value="DNA RECOMBINASE-RELATED"/>
    <property type="match status" value="1"/>
</dbReference>
<dbReference type="Gene3D" id="3.40.50.1390">
    <property type="entry name" value="Resolvase, N-terminal catalytic domain"/>
    <property type="match status" value="1"/>
</dbReference>
<dbReference type="SMART" id="SM00857">
    <property type="entry name" value="Resolvase"/>
    <property type="match status" value="1"/>
</dbReference>
<feature type="domain" description="Resolvase/invertase-type recombinase catalytic" evidence="1">
    <location>
        <begin position="33"/>
        <end position="179"/>
    </location>
</feature>
<dbReference type="InterPro" id="IPR011109">
    <property type="entry name" value="DNA_bind_recombinase_dom"/>
</dbReference>
<proteinExistence type="predicted"/>
<dbReference type="Gene3D" id="3.90.1750.20">
    <property type="entry name" value="Putative Large Serine Recombinase, Chain B, Domain 2"/>
    <property type="match status" value="1"/>
</dbReference>
<reference evidence="3" key="1">
    <citation type="journal article" date="2021" name="Proc. Natl. Acad. Sci. U.S.A.">
        <title>A Catalog of Tens of Thousands of Viruses from Human Metagenomes Reveals Hidden Associations with Chronic Diseases.</title>
        <authorList>
            <person name="Tisza M.J."/>
            <person name="Buck C.B."/>
        </authorList>
    </citation>
    <scope>NUCLEOTIDE SEQUENCE</scope>
    <source>
        <strain evidence="3">Ct3pR10</strain>
    </source>
</reference>